<dbReference type="AlphaFoldDB" id="A0A1M6AK00"/>
<keyword evidence="2" id="KW-0489">Methyltransferase</keyword>
<dbReference type="GO" id="GO:0032259">
    <property type="term" value="P:methylation"/>
    <property type="evidence" value="ECO:0007669"/>
    <property type="project" value="UniProtKB-KW"/>
</dbReference>
<dbReference type="Gene3D" id="3.40.50.150">
    <property type="entry name" value="Vaccinia Virus protein VP39"/>
    <property type="match status" value="1"/>
</dbReference>
<dbReference type="Proteomes" id="UP000184452">
    <property type="component" value="Unassembled WGS sequence"/>
</dbReference>
<dbReference type="InterPro" id="IPR029063">
    <property type="entry name" value="SAM-dependent_MTases_sf"/>
</dbReference>
<dbReference type="STRING" id="758803.SAMN05421803_10114"/>
<dbReference type="Pfam" id="PF13649">
    <property type="entry name" value="Methyltransf_25"/>
    <property type="match status" value="1"/>
</dbReference>
<evidence type="ECO:0000259" key="1">
    <source>
        <dbReference type="Pfam" id="PF13649"/>
    </source>
</evidence>
<dbReference type="InterPro" id="IPR041698">
    <property type="entry name" value="Methyltransf_25"/>
</dbReference>
<proteinExistence type="predicted"/>
<name>A0A1M6AK00_9ACTN</name>
<evidence type="ECO:0000313" key="3">
    <source>
        <dbReference type="Proteomes" id="UP000184452"/>
    </source>
</evidence>
<evidence type="ECO:0000313" key="2">
    <source>
        <dbReference type="EMBL" id="SHI36802.1"/>
    </source>
</evidence>
<keyword evidence="2" id="KW-0808">Transferase</keyword>
<organism evidence="2 3">
    <name type="scientific">Nocardiopsis flavescens</name>
    <dbReference type="NCBI Taxonomy" id="758803"/>
    <lineage>
        <taxon>Bacteria</taxon>
        <taxon>Bacillati</taxon>
        <taxon>Actinomycetota</taxon>
        <taxon>Actinomycetes</taxon>
        <taxon>Streptosporangiales</taxon>
        <taxon>Nocardiopsidaceae</taxon>
        <taxon>Nocardiopsis</taxon>
    </lineage>
</organism>
<keyword evidence="3" id="KW-1185">Reference proteome</keyword>
<dbReference type="GO" id="GO:0008168">
    <property type="term" value="F:methyltransferase activity"/>
    <property type="evidence" value="ECO:0007669"/>
    <property type="project" value="UniProtKB-KW"/>
</dbReference>
<dbReference type="CDD" id="cd02440">
    <property type="entry name" value="AdoMet_MTases"/>
    <property type="match status" value="1"/>
</dbReference>
<sequence length="254" mass="27827">MVDRHFFEPDLADLYDYFHPWDSSPQNDFYLDLVLGSPAVLDVGCGTGLILRTARERGHTGRLVGLDPAGAMLAVGRRDRGDIAWVRGDLLRGPYDEPGRGPFAGGFDLVMMSGHAFQVFTSDEELRAVLAAVRRALAPGGRFVFETRDPAARGWRAWDPERVRTVRGPGGRRATSVHRLREVRGDLVTFTSDYVLEGWAEPVVSRSTLRFLDAAALDGFLAGAGLAVQERYGDWDRTPPTATSTEIITVAGPA</sequence>
<gene>
    <name evidence="2" type="ORF">SAMN05421803_10114</name>
</gene>
<feature type="domain" description="Methyltransferase" evidence="1">
    <location>
        <begin position="40"/>
        <end position="141"/>
    </location>
</feature>
<dbReference type="SUPFAM" id="SSF53335">
    <property type="entry name" value="S-adenosyl-L-methionine-dependent methyltransferases"/>
    <property type="match status" value="1"/>
</dbReference>
<reference evidence="2 3" key="1">
    <citation type="submission" date="2016-11" db="EMBL/GenBank/DDBJ databases">
        <authorList>
            <person name="Jaros S."/>
            <person name="Januszkiewicz K."/>
            <person name="Wedrychowicz H."/>
        </authorList>
    </citation>
    <scope>NUCLEOTIDE SEQUENCE [LARGE SCALE GENOMIC DNA]</scope>
    <source>
        <strain evidence="2 3">CGMCC 4.5723</strain>
    </source>
</reference>
<protein>
    <submittedName>
        <fullName evidence="2">Methyltransferase domain-containing protein</fullName>
    </submittedName>
</protein>
<dbReference type="EMBL" id="FQZK01000001">
    <property type="protein sequence ID" value="SHI36802.1"/>
    <property type="molecule type" value="Genomic_DNA"/>
</dbReference>
<accession>A0A1M6AK00</accession>
<dbReference type="PANTHER" id="PTHR43591">
    <property type="entry name" value="METHYLTRANSFERASE"/>
    <property type="match status" value="1"/>
</dbReference>
<dbReference type="RefSeq" id="WP_073373659.1">
    <property type="nucleotide sequence ID" value="NZ_FQZK01000001.1"/>
</dbReference>
<dbReference type="PANTHER" id="PTHR43591:SF110">
    <property type="entry name" value="RHODANESE DOMAIN-CONTAINING PROTEIN"/>
    <property type="match status" value="1"/>
</dbReference>
<dbReference type="OrthoDB" id="9811589at2"/>